<dbReference type="EMBL" id="JACHHY010000005">
    <property type="protein sequence ID" value="MBB5017817.1"/>
    <property type="molecule type" value="Genomic_DNA"/>
</dbReference>
<accession>A0A840MLP7</accession>
<evidence type="ECO:0000313" key="4">
    <source>
        <dbReference type="Proteomes" id="UP000575898"/>
    </source>
</evidence>
<evidence type="ECO:0000256" key="2">
    <source>
        <dbReference type="SAM" id="SignalP"/>
    </source>
</evidence>
<feature type="chain" id="PRO_5032958599" description="Cell envelope biogenesis protein TolA" evidence="2">
    <location>
        <begin position="23"/>
        <end position="100"/>
    </location>
</feature>
<protein>
    <recommendedName>
        <fullName evidence="5">Cell envelope biogenesis protein TolA</fullName>
    </recommendedName>
</protein>
<feature type="compositionally biased region" description="Basic residues" evidence="1">
    <location>
        <begin position="57"/>
        <end position="100"/>
    </location>
</feature>
<evidence type="ECO:0000313" key="3">
    <source>
        <dbReference type="EMBL" id="MBB5017817.1"/>
    </source>
</evidence>
<evidence type="ECO:0000256" key="1">
    <source>
        <dbReference type="SAM" id="MobiDB-lite"/>
    </source>
</evidence>
<feature type="compositionally biased region" description="Low complexity" evidence="1">
    <location>
        <begin position="32"/>
        <end position="49"/>
    </location>
</feature>
<sequence length="100" mass="10465">MIKRIAMVLMGCLLLGPGLVSAEDGPPPLPGDVPGTAIAQPAPKPQAKPSKVEQRKQLKGKAVKGKRQVAQASKRKAGQAKVGKSVKRPAVAKKAGKKRR</sequence>
<reference evidence="3 4" key="1">
    <citation type="submission" date="2020-08" db="EMBL/GenBank/DDBJ databases">
        <title>Genomic Encyclopedia of Type Strains, Phase IV (KMG-IV): sequencing the most valuable type-strain genomes for metagenomic binning, comparative biology and taxonomic classification.</title>
        <authorList>
            <person name="Goeker M."/>
        </authorList>
    </citation>
    <scope>NUCLEOTIDE SEQUENCE [LARGE SCALE GENOMIC DNA]</scope>
    <source>
        <strain evidence="3 4">DSM 27165</strain>
    </source>
</reference>
<dbReference type="RefSeq" id="WP_184036182.1">
    <property type="nucleotide sequence ID" value="NZ_JACHHY010000005.1"/>
</dbReference>
<feature type="signal peptide" evidence="2">
    <location>
        <begin position="1"/>
        <end position="22"/>
    </location>
</feature>
<comment type="caution">
    <text evidence="3">The sequence shown here is derived from an EMBL/GenBank/DDBJ whole genome shotgun (WGS) entry which is preliminary data.</text>
</comment>
<gene>
    <name evidence="3" type="ORF">HNQ59_001087</name>
</gene>
<keyword evidence="4" id="KW-1185">Reference proteome</keyword>
<dbReference type="AlphaFoldDB" id="A0A840MLP7"/>
<organism evidence="3 4">
    <name type="scientific">Chitinivorax tropicus</name>
    <dbReference type="NCBI Taxonomy" id="714531"/>
    <lineage>
        <taxon>Bacteria</taxon>
        <taxon>Pseudomonadati</taxon>
        <taxon>Pseudomonadota</taxon>
        <taxon>Betaproteobacteria</taxon>
        <taxon>Chitinivorax</taxon>
    </lineage>
</organism>
<feature type="region of interest" description="Disordered" evidence="1">
    <location>
        <begin position="20"/>
        <end position="100"/>
    </location>
</feature>
<evidence type="ECO:0008006" key="5">
    <source>
        <dbReference type="Google" id="ProtNLM"/>
    </source>
</evidence>
<name>A0A840MLP7_9PROT</name>
<dbReference type="Proteomes" id="UP000575898">
    <property type="component" value="Unassembled WGS sequence"/>
</dbReference>
<proteinExistence type="predicted"/>
<keyword evidence="2" id="KW-0732">Signal</keyword>